<protein>
    <submittedName>
        <fullName evidence="2">PilT protein-like protein</fullName>
    </submittedName>
</protein>
<dbReference type="InterPro" id="IPR041705">
    <property type="entry name" value="PIN_Sll0205"/>
</dbReference>
<organism evidence="2 3">
    <name type="scientific">Caballeronia catudaia</name>
    <dbReference type="NCBI Taxonomy" id="1777136"/>
    <lineage>
        <taxon>Bacteria</taxon>
        <taxon>Pseudomonadati</taxon>
        <taxon>Pseudomonadota</taxon>
        <taxon>Betaproteobacteria</taxon>
        <taxon>Burkholderiales</taxon>
        <taxon>Burkholderiaceae</taxon>
        <taxon>Caballeronia</taxon>
    </lineage>
</organism>
<dbReference type="PANTHER" id="PTHR36173">
    <property type="entry name" value="RIBONUCLEASE VAPC16-RELATED"/>
    <property type="match status" value="1"/>
</dbReference>
<evidence type="ECO:0000313" key="2">
    <source>
        <dbReference type="EMBL" id="SAK73567.1"/>
    </source>
</evidence>
<proteinExistence type="predicted"/>
<dbReference type="SUPFAM" id="SSF88723">
    <property type="entry name" value="PIN domain-like"/>
    <property type="match status" value="1"/>
</dbReference>
<dbReference type="EMBL" id="FCOF02000018">
    <property type="protein sequence ID" value="SAK73567.1"/>
    <property type="molecule type" value="Genomic_DNA"/>
</dbReference>
<comment type="caution">
    <text evidence="2">The sequence shown here is derived from an EMBL/GenBank/DDBJ whole genome shotgun (WGS) entry which is preliminary data.</text>
</comment>
<reference evidence="2" key="1">
    <citation type="submission" date="2016-01" db="EMBL/GenBank/DDBJ databases">
        <authorList>
            <person name="Peeters C."/>
        </authorList>
    </citation>
    <scope>NUCLEOTIDE SEQUENCE [LARGE SCALE GENOMIC DNA]</scope>
    <source>
        <strain evidence="2">LMG 29318</strain>
    </source>
</reference>
<feature type="domain" description="PIN" evidence="1">
    <location>
        <begin position="4"/>
        <end position="119"/>
    </location>
</feature>
<dbReference type="AlphaFoldDB" id="A0A158BWC8"/>
<gene>
    <name evidence="2" type="ORF">AWB75_04036</name>
</gene>
<dbReference type="RefSeq" id="WP_235012168.1">
    <property type="nucleotide sequence ID" value="NZ_FCOF02000018.1"/>
</dbReference>
<dbReference type="Gene3D" id="3.40.50.1010">
    <property type="entry name" value="5'-nuclease"/>
    <property type="match status" value="1"/>
</dbReference>
<name>A0A158BWC8_9BURK</name>
<dbReference type="PANTHER" id="PTHR36173:SF2">
    <property type="entry name" value="RIBONUCLEASE VAPC16"/>
    <property type="match status" value="1"/>
</dbReference>
<dbReference type="InterPro" id="IPR029060">
    <property type="entry name" value="PIN-like_dom_sf"/>
</dbReference>
<dbReference type="Pfam" id="PF01850">
    <property type="entry name" value="PIN"/>
    <property type="match status" value="1"/>
</dbReference>
<dbReference type="InterPro" id="IPR052919">
    <property type="entry name" value="TA_system_RNase"/>
</dbReference>
<keyword evidence="3" id="KW-1185">Reference proteome</keyword>
<dbReference type="Proteomes" id="UP000054870">
    <property type="component" value="Unassembled WGS sequence"/>
</dbReference>
<accession>A0A158BWC8</accession>
<dbReference type="InterPro" id="IPR002716">
    <property type="entry name" value="PIN_dom"/>
</dbReference>
<sequence>MMRVLLDTHIYIWRVSKDRRLPTHFREAIDDAKQVYISTASIWELSIKSARGKLEPDGERAIDELQRQPFIVLPVELKHAKAVRSMPHLHRDPFDRVLVAQALTEDLKFLTADRQLREYVRQALPA</sequence>
<evidence type="ECO:0000313" key="3">
    <source>
        <dbReference type="Proteomes" id="UP000054870"/>
    </source>
</evidence>
<dbReference type="CDD" id="cd09872">
    <property type="entry name" value="PIN_Sll0205-like"/>
    <property type="match status" value="1"/>
</dbReference>
<evidence type="ECO:0000259" key="1">
    <source>
        <dbReference type="Pfam" id="PF01850"/>
    </source>
</evidence>